<name>A0A6A6DNL8_9PEZI</name>
<protein>
    <submittedName>
        <fullName evidence="3">Uncharacterized protein</fullName>
    </submittedName>
</protein>
<dbReference type="Proteomes" id="UP000800200">
    <property type="component" value="Unassembled WGS sequence"/>
</dbReference>
<feature type="compositionally biased region" description="Low complexity" evidence="1">
    <location>
        <begin position="569"/>
        <end position="584"/>
    </location>
</feature>
<evidence type="ECO:0000313" key="4">
    <source>
        <dbReference type="Proteomes" id="UP000800200"/>
    </source>
</evidence>
<keyword evidence="2" id="KW-0472">Membrane</keyword>
<gene>
    <name evidence="3" type="ORF">K469DRAFT_793113</name>
</gene>
<keyword evidence="2" id="KW-1133">Transmembrane helix</keyword>
<evidence type="ECO:0000313" key="3">
    <source>
        <dbReference type="EMBL" id="KAF2181144.1"/>
    </source>
</evidence>
<sequence length="711" mass="76585">MGSEPLQTERCASTTCATCLASGSAPRAVLICRYRETVITTAFCPGAIVPGSVIGQGRGNVSANATLTATTRLPENITAMFTSATDNSTVASILDIQYRSWRPQSSKDFDNGKPYPKGMYRHVDLLISRDNLVLVEGAVVDAKSGGIGFRNHTAPFGLQYGAQWDEDILWIEPEISCANTNLSFQMTVNDVLNSSYPLQALEVVDDGGFALLRHGDPYAGWPNITYSSPDVQLRADRSAWLSNFLAAFTFNLTGTASAKYGLNATLGHHYPLQMNGSRAKSMVPLSVRTDYLSGSWLDLSSSIRFASNGSLTANGRVLSPKNEYPYELATALFSELGGRCSGRINDASMEIDHNVECGFFFGAPSKIDGGNPLVQEAGSKWKTPIYVCAGAVKASIKTVSFATNGSASLESLVAREVKDKQYTDPADHPLWAIEDWWYPGSEGAHAAPLWGIVDGSYEGTAGYNFTRAPSLYLPYSYYTLTWAADTGGPSDILAGPVAPYGILGQVLNNVFTPALQALNFPRYRGTDSLVLQAKWSDLSRTQDGVQKLLCLVWTDIMASATVGTNSRGATPRASAAESSPAAGSTGSVTVYARRISYDMRYAIPAILLLAAWVMLLLVGFILGVIHRRLPTHLKQLLNDTSVGRVAASATDPSGKAFMRSPTSKWLDAVGHIPLQLGNESKSRDLEQPSPAKEDEQGAPLPFDPLLLPQRQ</sequence>
<feature type="transmembrane region" description="Helical" evidence="2">
    <location>
        <begin position="601"/>
        <end position="625"/>
    </location>
</feature>
<feature type="compositionally biased region" description="Basic and acidic residues" evidence="1">
    <location>
        <begin position="680"/>
        <end position="695"/>
    </location>
</feature>
<feature type="region of interest" description="Disordered" evidence="1">
    <location>
        <begin position="565"/>
        <end position="584"/>
    </location>
</feature>
<accession>A0A6A6DNL8</accession>
<keyword evidence="4" id="KW-1185">Reference proteome</keyword>
<reference evidence="3" key="1">
    <citation type="journal article" date="2020" name="Stud. Mycol.">
        <title>101 Dothideomycetes genomes: a test case for predicting lifestyles and emergence of pathogens.</title>
        <authorList>
            <person name="Haridas S."/>
            <person name="Albert R."/>
            <person name="Binder M."/>
            <person name="Bloem J."/>
            <person name="Labutti K."/>
            <person name="Salamov A."/>
            <person name="Andreopoulos B."/>
            <person name="Baker S."/>
            <person name="Barry K."/>
            <person name="Bills G."/>
            <person name="Bluhm B."/>
            <person name="Cannon C."/>
            <person name="Castanera R."/>
            <person name="Culley D."/>
            <person name="Daum C."/>
            <person name="Ezra D."/>
            <person name="Gonzalez J."/>
            <person name="Henrissat B."/>
            <person name="Kuo A."/>
            <person name="Liang C."/>
            <person name="Lipzen A."/>
            <person name="Lutzoni F."/>
            <person name="Magnuson J."/>
            <person name="Mondo S."/>
            <person name="Nolan M."/>
            <person name="Ohm R."/>
            <person name="Pangilinan J."/>
            <person name="Park H.-J."/>
            <person name="Ramirez L."/>
            <person name="Alfaro M."/>
            <person name="Sun H."/>
            <person name="Tritt A."/>
            <person name="Yoshinaga Y."/>
            <person name="Zwiers L.-H."/>
            <person name="Turgeon B."/>
            <person name="Goodwin S."/>
            <person name="Spatafora J."/>
            <person name="Crous P."/>
            <person name="Grigoriev I."/>
        </authorList>
    </citation>
    <scope>NUCLEOTIDE SEQUENCE</scope>
    <source>
        <strain evidence="3">CBS 207.26</strain>
    </source>
</reference>
<organism evidence="3 4">
    <name type="scientific">Zopfia rhizophila CBS 207.26</name>
    <dbReference type="NCBI Taxonomy" id="1314779"/>
    <lineage>
        <taxon>Eukaryota</taxon>
        <taxon>Fungi</taxon>
        <taxon>Dikarya</taxon>
        <taxon>Ascomycota</taxon>
        <taxon>Pezizomycotina</taxon>
        <taxon>Dothideomycetes</taxon>
        <taxon>Dothideomycetes incertae sedis</taxon>
        <taxon>Zopfiaceae</taxon>
        <taxon>Zopfia</taxon>
    </lineage>
</organism>
<proteinExistence type="predicted"/>
<evidence type="ECO:0000256" key="1">
    <source>
        <dbReference type="SAM" id="MobiDB-lite"/>
    </source>
</evidence>
<keyword evidence="2" id="KW-0812">Transmembrane</keyword>
<dbReference type="OrthoDB" id="3034003at2759"/>
<dbReference type="EMBL" id="ML994654">
    <property type="protein sequence ID" value="KAF2181144.1"/>
    <property type="molecule type" value="Genomic_DNA"/>
</dbReference>
<feature type="region of interest" description="Disordered" evidence="1">
    <location>
        <begin position="676"/>
        <end position="711"/>
    </location>
</feature>
<evidence type="ECO:0000256" key="2">
    <source>
        <dbReference type="SAM" id="Phobius"/>
    </source>
</evidence>
<dbReference type="AlphaFoldDB" id="A0A6A6DNL8"/>